<dbReference type="InterPro" id="IPR008927">
    <property type="entry name" value="6-PGluconate_DH-like_C_sf"/>
</dbReference>
<gene>
    <name evidence="4 8" type="primary">proC</name>
    <name evidence="8" type="ORF">ACFOW6_14465</name>
</gene>
<feature type="domain" description="Pyrroline-5-carboxylate reductase dimerisation" evidence="7">
    <location>
        <begin position="165"/>
        <end position="270"/>
    </location>
</feature>
<dbReference type="PANTHER" id="PTHR11645:SF0">
    <property type="entry name" value="PYRROLINE-5-CARBOXYLATE REDUCTASE 3"/>
    <property type="match status" value="1"/>
</dbReference>
<dbReference type="HAMAP" id="MF_01925">
    <property type="entry name" value="P5C_reductase"/>
    <property type="match status" value="1"/>
</dbReference>
<keyword evidence="4" id="KW-0963">Cytoplasm</keyword>
<dbReference type="RefSeq" id="WP_382423112.1">
    <property type="nucleotide sequence ID" value="NZ_JBHSCW010000008.1"/>
</dbReference>
<accession>A0ABV8UPU0</accession>
<dbReference type="Gene3D" id="1.10.3730.10">
    <property type="entry name" value="ProC C-terminal domain-like"/>
    <property type="match status" value="1"/>
</dbReference>
<evidence type="ECO:0000313" key="9">
    <source>
        <dbReference type="Proteomes" id="UP001595799"/>
    </source>
</evidence>
<protein>
    <recommendedName>
        <fullName evidence="4 5">Pyrroline-5-carboxylate reductase</fullName>
        <shortName evidence="4">P5C reductase</shortName>
        <shortName evidence="4">P5CR</shortName>
        <ecNumber evidence="4 5">1.5.1.2</ecNumber>
    </recommendedName>
    <alternativeName>
        <fullName evidence="4">PCA reductase</fullName>
    </alternativeName>
</protein>
<comment type="subcellular location">
    <subcellularLocation>
        <location evidence="4">Cytoplasm</location>
    </subcellularLocation>
</comment>
<evidence type="ECO:0000256" key="3">
    <source>
        <dbReference type="ARBA" id="ARBA00023002"/>
    </source>
</evidence>
<dbReference type="SUPFAM" id="SSF51735">
    <property type="entry name" value="NAD(P)-binding Rossmann-fold domains"/>
    <property type="match status" value="1"/>
</dbReference>
<dbReference type="InterPro" id="IPR000304">
    <property type="entry name" value="Pyrroline-COOH_reductase"/>
</dbReference>
<evidence type="ECO:0000256" key="5">
    <source>
        <dbReference type="NCBIfam" id="TIGR00112"/>
    </source>
</evidence>
<dbReference type="GO" id="GO:0004735">
    <property type="term" value="F:pyrroline-5-carboxylate reductase activity"/>
    <property type="evidence" value="ECO:0007669"/>
    <property type="project" value="UniProtKB-EC"/>
</dbReference>
<feature type="domain" description="Pyrroline-5-carboxylate reductase catalytic N-terminal" evidence="6">
    <location>
        <begin position="9"/>
        <end position="101"/>
    </location>
</feature>
<dbReference type="PANTHER" id="PTHR11645">
    <property type="entry name" value="PYRROLINE-5-CARBOXYLATE REDUCTASE"/>
    <property type="match status" value="1"/>
</dbReference>
<dbReference type="InterPro" id="IPR036291">
    <property type="entry name" value="NAD(P)-bd_dom_sf"/>
</dbReference>
<evidence type="ECO:0000256" key="1">
    <source>
        <dbReference type="ARBA" id="ARBA00005525"/>
    </source>
</evidence>
<sequence>MNVPGPLLLIGCGKMGGALLSGWLERGVDPRNVYILDPNPAALEPFGDSPLNHVQHLPELPSDLKPALVMLAVKPQQMDDVLPDLRRFVAPETVFLSIAAGKTLDYFSSQLGAEAAIVRAMPNTPAAVGRGVSVLVAGARTSDAQKRFCQELMSAVGLADWVEDEDQMNAVTAVSGGGPAYVFYMIECLAKAGEEAGLPKEVAERIARATVTGAGELVHTSSETPAQLRKNVSSPGGTTVEALAVLMDEKGLEPLMVQAIAAATRRSRELAS</sequence>
<name>A0ABV8UPU0_9PROT</name>
<dbReference type="EC" id="1.5.1.2" evidence="4 5"/>
<organism evidence="8 9">
    <name type="scientific">Fodinicurvata halophila</name>
    <dbReference type="NCBI Taxonomy" id="1419723"/>
    <lineage>
        <taxon>Bacteria</taxon>
        <taxon>Pseudomonadati</taxon>
        <taxon>Pseudomonadota</taxon>
        <taxon>Alphaproteobacteria</taxon>
        <taxon>Rhodospirillales</taxon>
        <taxon>Rhodovibrionaceae</taxon>
        <taxon>Fodinicurvata</taxon>
    </lineage>
</organism>
<keyword evidence="4" id="KW-0641">Proline biosynthesis</keyword>
<keyword evidence="2 4" id="KW-0521">NADP</keyword>
<evidence type="ECO:0000256" key="4">
    <source>
        <dbReference type="HAMAP-Rule" id="MF_01925"/>
    </source>
</evidence>
<dbReference type="NCBIfam" id="TIGR00112">
    <property type="entry name" value="proC"/>
    <property type="match status" value="1"/>
</dbReference>
<keyword evidence="3 4" id="KW-0560">Oxidoreductase</keyword>
<dbReference type="Pfam" id="PF03807">
    <property type="entry name" value="F420_oxidored"/>
    <property type="match status" value="1"/>
</dbReference>
<dbReference type="SUPFAM" id="SSF48179">
    <property type="entry name" value="6-phosphogluconate dehydrogenase C-terminal domain-like"/>
    <property type="match status" value="1"/>
</dbReference>
<keyword evidence="4" id="KW-0028">Amino-acid biosynthesis</keyword>
<dbReference type="EMBL" id="JBHSCW010000008">
    <property type="protein sequence ID" value="MFC4352752.1"/>
    <property type="molecule type" value="Genomic_DNA"/>
</dbReference>
<comment type="pathway">
    <text evidence="4">Amino-acid biosynthesis; L-proline biosynthesis; L-proline from L-glutamate 5-semialdehyde: step 1/1.</text>
</comment>
<dbReference type="Gene3D" id="3.40.50.720">
    <property type="entry name" value="NAD(P)-binding Rossmann-like Domain"/>
    <property type="match status" value="1"/>
</dbReference>
<comment type="caution">
    <text evidence="8">The sequence shown here is derived from an EMBL/GenBank/DDBJ whole genome shotgun (WGS) entry which is preliminary data.</text>
</comment>
<comment type="catalytic activity">
    <reaction evidence="4">
        <text>L-proline + NADP(+) = (S)-1-pyrroline-5-carboxylate + NADPH + 2 H(+)</text>
        <dbReference type="Rhea" id="RHEA:14109"/>
        <dbReference type="ChEBI" id="CHEBI:15378"/>
        <dbReference type="ChEBI" id="CHEBI:17388"/>
        <dbReference type="ChEBI" id="CHEBI:57783"/>
        <dbReference type="ChEBI" id="CHEBI:58349"/>
        <dbReference type="ChEBI" id="CHEBI:60039"/>
        <dbReference type="EC" id="1.5.1.2"/>
    </reaction>
</comment>
<dbReference type="PIRSF" id="PIRSF000193">
    <property type="entry name" value="Pyrrol-5-carb_rd"/>
    <property type="match status" value="1"/>
</dbReference>
<keyword evidence="9" id="KW-1185">Reference proteome</keyword>
<evidence type="ECO:0000313" key="8">
    <source>
        <dbReference type="EMBL" id="MFC4352752.1"/>
    </source>
</evidence>
<dbReference type="InterPro" id="IPR028939">
    <property type="entry name" value="P5C_Rdtase_cat_N"/>
</dbReference>
<comment type="function">
    <text evidence="4">Catalyzes the reduction of 1-pyrroline-5-carboxylate (PCA) to L-proline.</text>
</comment>
<evidence type="ECO:0000256" key="2">
    <source>
        <dbReference type="ARBA" id="ARBA00022857"/>
    </source>
</evidence>
<comment type="catalytic activity">
    <reaction evidence="4">
        <text>L-proline + NAD(+) = (S)-1-pyrroline-5-carboxylate + NADH + 2 H(+)</text>
        <dbReference type="Rhea" id="RHEA:14105"/>
        <dbReference type="ChEBI" id="CHEBI:15378"/>
        <dbReference type="ChEBI" id="CHEBI:17388"/>
        <dbReference type="ChEBI" id="CHEBI:57540"/>
        <dbReference type="ChEBI" id="CHEBI:57945"/>
        <dbReference type="ChEBI" id="CHEBI:60039"/>
        <dbReference type="EC" id="1.5.1.2"/>
    </reaction>
</comment>
<dbReference type="Pfam" id="PF14748">
    <property type="entry name" value="P5CR_dimer"/>
    <property type="match status" value="1"/>
</dbReference>
<reference evidence="9" key="1">
    <citation type="journal article" date="2019" name="Int. J. Syst. Evol. Microbiol.">
        <title>The Global Catalogue of Microorganisms (GCM) 10K type strain sequencing project: providing services to taxonomists for standard genome sequencing and annotation.</title>
        <authorList>
            <consortium name="The Broad Institute Genomics Platform"/>
            <consortium name="The Broad Institute Genome Sequencing Center for Infectious Disease"/>
            <person name="Wu L."/>
            <person name="Ma J."/>
        </authorList>
    </citation>
    <scope>NUCLEOTIDE SEQUENCE [LARGE SCALE GENOMIC DNA]</scope>
    <source>
        <strain evidence="9">CECT 8472</strain>
    </source>
</reference>
<dbReference type="Proteomes" id="UP001595799">
    <property type="component" value="Unassembled WGS sequence"/>
</dbReference>
<proteinExistence type="inferred from homology"/>
<evidence type="ECO:0000259" key="6">
    <source>
        <dbReference type="Pfam" id="PF03807"/>
    </source>
</evidence>
<comment type="similarity">
    <text evidence="1 4">Belongs to the pyrroline-5-carboxylate reductase family.</text>
</comment>
<dbReference type="InterPro" id="IPR029036">
    <property type="entry name" value="P5CR_dimer"/>
</dbReference>
<evidence type="ECO:0000259" key="7">
    <source>
        <dbReference type="Pfam" id="PF14748"/>
    </source>
</evidence>